<proteinExistence type="predicted"/>
<gene>
    <name evidence="3" type="ORF">GCM10022214_18040</name>
</gene>
<reference evidence="4" key="1">
    <citation type="journal article" date="2019" name="Int. J. Syst. Evol. Microbiol.">
        <title>The Global Catalogue of Microorganisms (GCM) 10K type strain sequencing project: providing services to taxonomists for standard genome sequencing and annotation.</title>
        <authorList>
            <consortium name="The Broad Institute Genomics Platform"/>
            <consortium name="The Broad Institute Genome Sequencing Center for Infectious Disease"/>
            <person name="Wu L."/>
            <person name="Ma J."/>
        </authorList>
    </citation>
    <scope>NUCLEOTIDE SEQUENCE [LARGE SCALE GENOMIC DNA]</scope>
    <source>
        <strain evidence="4">JCM 16702</strain>
    </source>
</reference>
<evidence type="ECO:0000256" key="1">
    <source>
        <dbReference type="SAM" id="MobiDB-lite"/>
    </source>
</evidence>
<keyword evidence="2" id="KW-0472">Membrane</keyword>
<organism evidence="3 4">
    <name type="scientific">Actinomadura miaoliensis</name>
    <dbReference type="NCBI Taxonomy" id="430685"/>
    <lineage>
        <taxon>Bacteria</taxon>
        <taxon>Bacillati</taxon>
        <taxon>Actinomycetota</taxon>
        <taxon>Actinomycetes</taxon>
        <taxon>Streptosporangiales</taxon>
        <taxon>Thermomonosporaceae</taxon>
        <taxon>Actinomadura</taxon>
    </lineage>
</organism>
<keyword evidence="4" id="KW-1185">Reference proteome</keyword>
<accession>A0ABP7VCZ5</accession>
<feature type="transmembrane region" description="Helical" evidence="2">
    <location>
        <begin position="50"/>
        <end position="72"/>
    </location>
</feature>
<evidence type="ECO:0000256" key="2">
    <source>
        <dbReference type="SAM" id="Phobius"/>
    </source>
</evidence>
<sequence length="273" mass="29515">MDTDQERPFPPSATGTGPIGVHDTSGIQVRLRPRGTDRRRRGRRRSGRRAGVLAACAMAVAAVLIGAGVLLMPGLRDGNPRAGNPRDGGGATPEVSRTVAARLRAGSPVDVGTADGSRYRLQAVTGGLGDGAVTTQQSSQPPHKSFPYIDYILSNPTGDRVLLDFPGDVFVRRNLVAARDRGRCVWQAGVPETMCTPPTRSEVVRTLSGGALIVGDGGDRYMPPRSSYLVRATVEVPVDRRLRRGDLRLYVWKQLYMADRPAREAPFPARPRR</sequence>
<dbReference type="RefSeq" id="WP_344943600.1">
    <property type="nucleotide sequence ID" value="NZ_BAAAZG010000007.1"/>
</dbReference>
<comment type="caution">
    <text evidence="3">The sequence shown here is derived from an EMBL/GenBank/DDBJ whole genome shotgun (WGS) entry which is preliminary data.</text>
</comment>
<evidence type="ECO:0000313" key="4">
    <source>
        <dbReference type="Proteomes" id="UP001500683"/>
    </source>
</evidence>
<keyword evidence="2" id="KW-0812">Transmembrane</keyword>
<keyword evidence="2" id="KW-1133">Transmembrane helix</keyword>
<protein>
    <submittedName>
        <fullName evidence="3">Uncharacterized protein</fullName>
    </submittedName>
</protein>
<evidence type="ECO:0000313" key="3">
    <source>
        <dbReference type="EMBL" id="GAA4064585.1"/>
    </source>
</evidence>
<feature type="region of interest" description="Disordered" evidence="1">
    <location>
        <begin position="1"/>
        <end position="24"/>
    </location>
</feature>
<name>A0ABP7VCZ5_9ACTN</name>
<dbReference type="EMBL" id="BAAAZG010000007">
    <property type="protein sequence ID" value="GAA4064585.1"/>
    <property type="molecule type" value="Genomic_DNA"/>
</dbReference>
<dbReference type="Proteomes" id="UP001500683">
    <property type="component" value="Unassembled WGS sequence"/>
</dbReference>